<sequence>MSKPVLFLLAPGFIGDNRREYCPECAELWGVLSYFPAILQALDISYQPINRPRPDMVKILGADNQNCPTLLFPKDYELVGDSPFSEVNGRIFINNARDIGVYFSHAYGTPWPRGH</sequence>
<protein>
    <submittedName>
        <fullName evidence="1">DUF3088 family protein</fullName>
    </submittedName>
</protein>
<reference evidence="1" key="1">
    <citation type="journal article" date="2020" name="mSystems">
        <title>Genome- and Community-Level Interaction Insights into Carbon Utilization and Element Cycling Functions of Hydrothermarchaeota in Hydrothermal Sediment.</title>
        <authorList>
            <person name="Zhou Z."/>
            <person name="Liu Y."/>
            <person name="Xu W."/>
            <person name="Pan J."/>
            <person name="Luo Z.H."/>
            <person name="Li M."/>
        </authorList>
    </citation>
    <scope>NUCLEOTIDE SEQUENCE [LARGE SCALE GENOMIC DNA]</scope>
    <source>
        <strain evidence="1">HyVt-485</strain>
    </source>
</reference>
<evidence type="ECO:0000313" key="1">
    <source>
        <dbReference type="EMBL" id="HHL42847.1"/>
    </source>
</evidence>
<name>A0A7C5R7G8_9PROT</name>
<accession>A0A7C5R7G8</accession>
<comment type="caution">
    <text evidence="1">The sequence shown here is derived from an EMBL/GenBank/DDBJ whole genome shotgun (WGS) entry which is preliminary data.</text>
</comment>
<dbReference type="InterPro" id="IPR021439">
    <property type="entry name" value="DUF3088"/>
</dbReference>
<dbReference type="EMBL" id="DRMJ01000222">
    <property type="protein sequence ID" value="HHL42847.1"/>
    <property type="molecule type" value="Genomic_DNA"/>
</dbReference>
<organism evidence="1">
    <name type="scientific">Hellea balneolensis</name>
    <dbReference type="NCBI Taxonomy" id="287478"/>
    <lineage>
        <taxon>Bacteria</taxon>
        <taxon>Pseudomonadati</taxon>
        <taxon>Pseudomonadota</taxon>
        <taxon>Alphaproteobacteria</taxon>
        <taxon>Maricaulales</taxon>
        <taxon>Robiginitomaculaceae</taxon>
        <taxon>Hellea</taxon>
    </lineage>
</organism>
<dbReference type="Proteomes" id="UP000885830">
    <property type="component" value="Unassembled WGS sequence"/>
</dbReference>
<dbReference type="AlphaFoldDB" id="A0A7C5R7G8"/>
<gene>
    <name evidence="1" type="ORF">ENJ42_04450</name>
</gene>
<proteinExistence type="predicted"/>
<dbReference type="Pfam" id="PF11287">
    <property type="entry name" value="DUF3088"/>
    <property type="match status" value="1"/>
</dbReference>